<dbReference type="GO" id="GO:0046872">
    <property type="term" value="F:metal ion binding"/>
    <property type="evidence" value="ECO:0007669"/>
    <property type="project" value="UniProtKB-KW"/>
</dbReference>
<evidence type="ECO:0000256" key="1">
    <source>
        <dbReference type="ARBA" id="ARBA00022679"/>
    </source>
</evidence>
<evidence type="ECO:0000259" key="12">
    <source>
        <dbReference type="Pfam" id="PF21654"/>
    </source>
</evidence>
<dbReference type="Proteomes" id="UP000251558">
    <property type="component" value="Unassembled WGS sequence"/>
</dbReference>
<dbReference type="CDD" id="cd05400">
    <property type="entry name" value="NT_2-5OAS_ClassI-CCAase"/>
    <property type="match status" value="1"/>
</dbReference>
<evidence type="ECO:0000256" key="5">
    <source>
        <dbReference type="ARBA" id="ARBA00022840"/>
    </source>
</evidence>
<dbReference type="InterPro" id="IPR040511">
    <property type="entry name" value="AGS_C"/>
</dbReference>
<evidence type="ECO:0000313" key="14">
    <source>
        <dbReference type="Proteomes" id="UP000251558"/>
    </source>
</evidence>
<dbReference type="AlphaFoldDB" id="A0A330H3M7"/>
<reference evidence="13 14" key="1">
    <citation type="submission" date="2018-07" db="EMBL/GenBank/DDBJ databases">
        <title>Diversity of Mesorhizobium strains in Brazil.</title>
        <authorList>
            <person name="Helene L.C.F."/>
            <person name="Dall'Agnol R."/>
            <person name="Delamuta J.R.M."/>
            <person name="Hungria M."/>
        </authorList>
    </citation>
    <scope>NUCLEOTIDE SEQUENCE [LARGE SCALE GENOMIC DNA]</scope>
    <source>
        <strain evidence="13 14">AC99b</strain>
    </source>
</reference>
<comment type="caution">
    <text evidence="13">The sequence shown here is derived from an EMBL/GenBank/DDBJ whole genome shotgun (WGS) entry which is preliminary data.</text>
</comment>
<dbReference type="Pfam" id="PF18134">
    <property type="entry name" value="AGS_C"/>
    <property type="match status" value="1"/>
</dbReference>
<keyword evidence="4" id="KW-0547">Nucleotide-binding</keyword>
<comment type="catalytic activity">
    <reaction evidence="10">
        <text>GTP + ATP = 3',3'-cGAMP + 2 diphosphate</text>
        <dbReference type="Rhea" id="RHEA:35647"/>
        <dbReference type="ChEBI" id="CHEBI:30616"/>
        <dbReference type="ChEBI" id="CHEBI:33019"/>
        <dbReference type="ChEBI" id="CHEBI:37565"/>
        <dbReference type="ChEBI" id="CHEBI:71501"/>
    </reaction>
    <physiologicalReaction direction="left-to-right" evidence="10">
        <dbReference type="Rhea" id="RHEA:35648"/>
    </physiologicalReaction>
</comment>
<dbReference type="Pfam" id="PF21654">
    <property type="entry name" value="DncV-like_NTFase"/>
    <property type="match status" value="1"/>
</dbReference>
<gene>
    <name evidence="13" type="ORF">DPM33_33895</name>
</gene>
<evidence type="ECO:0000256" key="9">
    <source>
        <dbReference type="ARBA" id="ARBA00044145"/>
    </source>
</evidence>
<evidence type="ECO:0000256" key="3">
    <source>
        <dbReference type="ARBA" id="ARBA00022723"/>
    </source>
</evidence>
<feature type="domain" description="Cyclic GMP-AMP synthase DncV-like nucleotidyltransferase" evidence="12">
    <location>
        <begin position="49"/>
        <end position="133"/>
    </location>
</feature>
<keyword evidence="2" id="KW-0548">Nucleotidyltransferase</keyword>
<dbReference type="GO" id="GO:0009117">
    <property type="term" value="P:nucleotide metabolic process"/>
    <property type="evidence" value="ECO:0007669"/>
    <property type="project" value="UniProtKB-KW"/>
</dbReference>
<organism evidence="13 14">
    <name type="scientific">Mesorhizobium hawassense</name>
    <dbReference type="NCBI Taxonomy" id="1209954"/>
    <lineage>
        <taxon>Bacteria</taxon>
        <taxon>Pseudomonadati</taxon>
        <taxon>Pseudomonadota</taxon>
        <taxon>Alphaproteobacteria</taxon>
        <taxon>Hyphomicrobiales</taxon>
        <taxon>Phyllobacteriaceae</taxon>
        <taxon>Mesorhizobium</taxon>
    </lineage>
</organism>
<evidence type="ECO:0000256" key="4">
    <source>
        <dbReference type="ARBA" id="ARBA00022741"/>
    </source>
</evidence>
<keyword evidence="5" id="KW-0067">ATP-binding</keyword>
<evidence type="ECO:0000256" key="6">
    <source>
        <dbReference type="ARBA" id="ARBA00022842"/>
    </source>
</evidence>
<name>A0A330H3M7_9HYPH</name>
<keyword evidence="1 13" id="KW-0808">Transferase</keyword>
<keyword evidence="7" id="KW-0546">Nucleotide metabolism</keyword>
<dbReference type="InterPro" id="IPR006116">
    <property type="entry name" value="NT_2-5OAS_ClassI-CCAase"/>
</dbReference>
<dbReference type="GO" id="GO:0005524">
    <property type="term" value="F:ATP binding"/>
    <property type="evidence" value="ECO:0007669"/>
    <property type="project" value="UniProtKB-KW"/>
</dbReference>
<keyword evidence="6" id="KW-0460">Magnesium</keyword>
<evidence type="ECO:0000256" key="8">
    <source>
        <dbReference type="ARBA" id="ARBA00023118"/>
    </source>
</evidence>
<evidence type="ECO:0000256" key="10">
    <source>
        <dbReference type="ARBA" id="ARBA00048304"/>
    </source>
</evidence>
<dbReference type="EMBL" id="QMBP01000031">
    <property type="protein sequence ID" value="RAZ82970.1"/>
    <property type="molecule type" value="Genomic_DNA"/>
</dbReference>
<keyword evidence="14" id="KW-1185">Reference proteome</keyword>
<feature type="domain" description="Adenylyl/Guanylyl and SMODS C-terminal sensor" evidence="11">
    <location>
        <begin position="385"/>
        <end position="510"/>
    </location>
</feature>
<sequence>MSKQAEELLEDLAESLQVPPSRYEAAERSYKSVGDWFHREASSLRLADPQVYVQGSFRLGTAIRPFAEDEDYDIDLVCELSVSKSHLSQAQLKAALGKEIAAYADAHGMQRPTEGRRCWTLAYADGAQFHLDTLPAIPDGPRQRLLLENRGYSTQWSETAIAITDQDHYAYREIADDWPHSNPKGFCNWFRSRMAVIFEARRRALALEAHASVEDIPEYRVRTPLQSAIQILKHHRDRMFVGRGDEKPISIILTTLSARAYQQEPTISAALFSILRGMANFIEYRNGVAWIENPTDPAENFADRWQNHPERREAFYEWLKQAQADFTNAAIATTRDAATAALEPRLGRQLMEAANARRAGGNANGLLGRIVGGARAVGRVLNPSHKQAAPWNILEQGSVDIERATMQRNGFRPEEFASDGSPLPKHCSLRFEAETNVPKPYKVYWQVVNTGREAANANVLRGGFDEGIVSVGKLTRDESTSYSGTHSVECFIVKNGLLAAKSGQFIVNIQ</sequence>
<protein>
    <recommendedName>
        <fullName evidence="9">Cyclic GMP-AMP synthase</fullName>
    </recommendedName>
</protein>
<dbReference type="GO" id="GO:0016779">
    <property type="term" value="F:nucleotidyltransferase activity"/>
    <property type="evidence" value="ECO:0007669"/>
    <property type="project" value="UniProtKB-KW"/>
</dbReference>
<dbReference type="InterPro" id="IPR048445">
    <property type="entry name" value="DncV-like_NTFase"/>
</dbReference>
<evidence type="ECO:0000256" key="2">
    <source>
        <dbReference type="ARBA" id="ARBA00022695"/>
    </source>
</evidence>
<keyword evidence="3" id="KW-0479">Metal-binding</keyword>
<dbReference type="OrthoDB" id="1118920at2"/>
<evidence type="ECO:0000256" key="7">
    <source>
        <dbReference type="ARBA" id="ARBA00023080"/>
    </source>
</evidence>
<proteinExistence type="predicted"/>
<keyword evidence="8" id="KW-0051">Antiviral defense</keyword>
<accession>A0A330H3M7</accession>
<evidence type="ECO:0000259" key="11">
    <source>
        <dbReference type="Pfam" id="PF18134"/>
    </source>
</evidence>
<dbReference type="GO" id="GO:0051607">
    <property type="term" value="P:defense response to virus"/>
    <property type="evidence" value="ECO:0007669"/>
    <property type="project" value="UniProtKB-KW"/>
</dbReference>
<evidence type="ECO:0000313" key="13">
    <source>
        <dbReference type="EMBL" id="RAZ82970.1"/>
    </source>
</evidence>